<comment type="caution">
    <text evidence="2">The sequence shown here is derived from an EMBL/GenBank/DDBJ whole genome shotgun (WGS) entry which is preliminary data.</text>
</comment>
<dbReference type="Proteomes" id="UP000034302">
    <property type="component" value="Unassembled WGS sequence"/>
</dbReference>
<dbReference type="InterPro" id="IPR015422">
    <property type="entry name" value="PyrdxlP-dep_Trfase_small"/>
</dbReference>
<dbReference type="SUPFAM" id="SSF53383">
    <property type="entry name" value="PLP-dependent transferases"/>
    <property type="match status" value="1"/>
</dbReference>
<comment type="similarity">
    <text evidence="1">Belongs to the DegT/DnrJ/EryC1 family.</text>
</comment>
<sequence>MDRISLIKSTFYNEEDTKKKLCNFIMDAKILSMKTECEKFEQNFSKKQGRKYSVYVHNGSCANMLLIQALINTKKLNTGDKIFVSNLTWPTNVMPLIQLGLVPVFLDIELETLNVSSSILEKAYEKHPDAKGLFITNALGFCSDIDVIRDFCEEKGILFFEDNCESLGSVYKNERLGNYEYASTFSFFVGHHLSTIEGGMICTDDEDLYENLKMSRSHGWTRNNSEEFKEKMKNNHDVNDFYDIYTFYNLAYNFRPTEINGFIGNTQIGYWDEIVSKREANFKKFNEAIKRNDDIMNLKLEHMDVVSNFGMPIIFKNNELFEKYKKLFVDNNIEIRPIIAGNIAKQPFMKDKRFFETDIPNSDYVASNGFYFGNNPELNEEEIDRIITLLRKE</sequence>
<dbReference type="Gene3D" id="3.90.1150.10">
    <property type="entry name" value="Aspartate Aminotransferase, domain 1"/>
    <property type="match status" value="1"/>
</dbReference>
<dbReference type="InterPro" id="IPR015421">
    <property type="entry name" value="PyrdxlP-dep_Trfase_major"/>
</dbReference>
<evidence type="ECO:0000313" key="2">
    <source>
        <dbReference type="EMBL" id="KKP43149.1"/>
    </source>
</evidence>
<dbReference type="GO" id="GO:0030170">
    <property type="term" value="F:pyridoxal phosphate binding"/>
    <property type="evidence" value="ECO:0007669"/>
    <property type="project" value="TreeGrafter"/>
</dbReference>
<dbReference type="Pfam" id="PF01041">
    <property type="entry name" value="DegT_DnrJ_EryC1"/>
    <property type="match status" value="1"/>
</dbReference>
<dbReference type="Gene3D" id="3.40.640.10">
    <property type="entry name" value="Type I PLP-dependent aspartate aminotransferase-like (Major domain)"/>
    <property type="match status" value="1"/>
</dbReference>
<dbReference type="PANTHER" id="PTHR30244">
    <property type="entry name" value="TRANSAMINASE"/>
    <property type="match status" value="1"/>
</dbReference>
<protein>
    <recommendedName>
        <fullName evidence="4">DegT/DnrJ/EryC1/StrS aminotransferase</fullName>
    </recommendedName>
</protein>
<evidence type="ECO:0000256" key="1">
    <source>
        <dbReference type="RuleBase" id="RU004508"/>
    </source>
</evidence>
<proteinExistence type="inferred from homology"/>
<gene>
    <name evidence="2" type="ORF">UR34_C0020G0008</name>
</gene>
<reference evidence="2 3" key="1">
    <citation type="journal article" date="2015" name="Nature">
        <title>rRNA introns, odd ribosomes, and small enigmatic genomes across a large radiation of phyla.</title>
        <authorList>
            <person name="Brown C.T."/>
            <person name="Hug L.A."/>
            <person name="Thomas B.C."/>
            <person name="Sharon I."/>
            <person name="Castelle C.J."/>
            <person name="Singh A."/>
            <person name="Wilkins M.J."/>
            <person name="Williams K.H."/>
            <person name="Banfield J.F."/>
        </authorList>
    </citation>
    <scope>NUCLEOTIDE SEQUENCE [LARGE SCALE GENOMIC DNA]</scope>
</reference>
<dbReference type="PIRSF" id="PIRSF000390">
    <property type="entry name" value="PLP_StrS"/>
    <property type="match status" value="1"/>
</dbReference>
<dbReference type="PANTHER" id="PTHR30244:SF34">
    <property type="entry name" value="DTDP-4-AMINO-4,6-DIDEOXYGALACTOSE TRANSAMINASE"/>
    <property type="match status" value="1"/>
</dbReference>
<name>A0A0F9ZGP5_9BACT</name>
<dbReference type="InterPro" id="IPR000653">
    <property type="entry name" value="DegT/StrS_aminotransferase"/>
</dbReference>
<dbReference type="InterPro" id="IPR015424">
    <property type="entry name" value="PyrdxlP-dep_Trfase"/>
</dbReference>
<accession>A0A0F9ZGP5</accession>
<dbReference type="GO" id="GO:0008483">
    <property type="term" value="F:transaminase activity"/>
    <property type="evidence" value="ECO:0007669"/>
    <property type="project" value="TreeGrafter"/>
</dbReference>
<dbReference type="EMBL" id="LBOV01000020">
    <property type="protein sequence ID" value="KKP43149.1"/>
    <property type="molecule type" value="Genomic_DNA"/>
</dbReference>
<organism evidence="2 3">
    <name type="scientific">candidate division WS6 bacterium GW2011_GWC1_33_20</name>
    <dbReference type="NCBI Taxonomy" id="1619089"/>
    <lineage>
        <taxon>Bacteria</taxon>
        <taxon>Candidatus Dojkabacteria</taxon>
    </lineage>
</organism>
<dbReference type="AlphaFoldDB" id="A0A0F9ZGP5"/>
<dbReference type="PATRIC" id="fig|1619089.3.peg.636"/>
<evidence type="ECO:0008006" key="4">
    <source>
        <dbReference type="Google" id="ProtNLM"/>
    </source>
</evidence>
<keyword evidence="1" id="KW-0663">Pyridoxal phosphate</keyword>
<evidence type="ECO:0000313" key="3">
    <source>
        <dbReference type="Proteomes" id="UP000034302"/>
    </source>
</evidence>
<dbReference type="GO" id="GO:0000271">
    <property type="term" value="P:polysaccharide biosynthetic process"/>
    <property type="evidence" value="ECO:0007669"/>
    <property type="project" value="TreeGrafter"/>
</dbReference>